<feature type="chain" id="PRO_5042816260" description="PEP-CTERM protein-sorting domain-containing protein" evidence="1">
    <location>
        <begin position="21"/>
        <end position="275"/>
    </location>
</feature>
<accession>A0AAP8NLW6</accession>
<protein>
    <recommendedName>
        <fullName evidence="4">PEP-CTERM protein-sorting domain-containing protein</fullName>
    </recommendedName>
</protein>
<proteinExistence type="predicted"/>
<evidence type="ECO:0000256" key="1">
    <source>
        <dbReference type="SAM" id="SignalP"/>
    </source>
</evidence>
<evidence type="ECO:0000313" key="2">
    <source>
        <dbReference type="EMBL" id="PNC56885.1"/>
    </source>
</evidence>
<feature type="signal peptide" evidence="1">
    <location>
        <begin position="1"/>
        <end position="20"/>
    </location>
</feature>
<evidence type="ECO:0000313" key="3">
    <source>
        <dbReference type="Proteomes" id="UP000235914"/>
    </source>
</evidence>
<organism evidence="2 3">
    <name type="scientific">Akkermansia muciniphila</name>
    <dbReference type="NCBI Taxonomy" id="239935"/>
    <lineage>
        <taxon>Bacteria</taxon>
        <taxon>Pseudomonadati</taxon>
        <taxon>Verrucomicrobiota</taxon>
        <taxon>Verrucomicrobiia</taxon>
        <taxon>Verrucomicrobiales</taxon>
        <taxon>Akkermansiaceae</taxon>
        <taxon>Akkermansia</taxon>
    </lineage>
</organism>
<dbReference type="Proteomes" id="UP000235914">
    <property type="component" value="Unassembled WGS sequence"/>
</dbReference>
<gene>
    <name evidence="2" type="ORF">CXU09_04735</name>
</gene>
<keyword evidence="1" id="KW-0732">Signal</keyword>
<dbReference type="NCBIfam" id="TIGR02595">
    <property type="entry name" value="PEP_CTERM"/>
    <property type="match status" value="1"/>
</dbReference>
<dbReference type="AlphaFoldDB" id="A0AAP8NLW6"/>
<dbReference type="RefSeq" id="WP_102735467.1">
    <property type="nucleotide sequence ID" value="NZ_PJKN01000002.1"/>
</dbReference>
<comment type="caution">
    <text evidence="2">The sequence shown here is derived from an EMBL/GenBank/DDBJ whole genome shotgun (WGS) entry which is preliminary data.</text>
</comment>
<dbReference type="InterPro" id="IPR013424">
    <property type="entry name" value="Ice-binding_C"/>
</dbReference>
<dbReference type="EMBL" id="PJKN01000002">
    <property type="protein sequence ID" value="PNC56885.1"/>
    <property type="molecule type" value="Genomic_DNA"/>
</dbReference>
<name>A0AAP8NLW6_9BACT</name>
<sequence length="275" mass="28095">MKKNLFIAAILCGSCICANAASMITEWTGNAGPTEGNTYELGNADNWSNGVPARSNGQGPDVIFNNTGTITLSGSMVDTSDGGSITVTGNSNVTVSGTRWTGNVTIGTGSSLTLGQVDFKSSDITLDGTFNLGVCGIDSGGNGARLVFGIGGIMNVNQKIWGASDFSVSGTLATTSTDLAAGEFQFVTRTLITSAGFNGGSISLGDFTAEDGGALTKASGIMEGNAADYQGQYYLYTEDGNVKVQYVVAGAVPEPATATLSLLGLASLMLRRRRA</sequence>
<evidence type="ECO:0008006" key="4">
    <source>
        <dbReference type="Google" id="ProtNLM"/>
    </source>
</evidence>
<reference evidence="2 3" key="1">
    <citation type="journal article" date="2017" name="BMC Genomics">
        <title>Genome sequencing of 39 Akkermansia muciniphila isolates reveals its population structure, genomic and functional diverisity, and global distribution in mammalian gut microbiotas.</title>
        <authorList>
            <person name="Guo X."/>
            <person name="Li S."/>
            <person name="Zhang J."/>
            <person name="Wu F."/>
            <person name="Li X."/>
            <person name="Wu D."/>
            <person name="Zhang M."/>
            <person name="Ou Z."/>
            <person name="Jie Z."/>
            <person name="Yan Q."/>
            <person name="Li P."/>
            <person name="Yi J."/>
            <person name="Peng Y."/>
        </authorList>
    </citation>
    <scope>NUCLEOTIDE SEQUENCE [LARGE SCALE GENOMIC DNA]</scope>
    <source>
        <strain evidence="2 3">GP43</strain>
    </source>
</reference>